<sequence>MIAITGGGTGGHLAIAKSFNARLVNKGHKSVFIGSTSGQDILWFKNDENFTHKYFLQSKGVVNRRGIDKILSVLNIIKLALKCAIILKKHKVKAVISVGGYSAAPASIAAIITKTPLFIHEQNAVMGKLNSLLKPFAKGFYSSYIKPFYPYPVRDEFFDAARIRHELKTVLFMGGSQGATAINNLAVNLSSKLKEHGIKITHQCGKGAYDDLCARYEAIGVKVGTDVDLFEFSSDMPKLLSKADVAITRAGASSLWESVANALVCIFIPYPHAASNHQYHNAKFLSDQGLAKIIMQDDINENEMLEILNTLDIKEISTRLAKILTKDKSNEVIDDIINLM</sequence>
<keyword evidence="14" id="KW-1185">Reference proteome</keyword>
<dbReference type="GO" id="GO:0016757">
    <property type="term" value="F:glycosyltransferase activity"/>
    <property type="evidence" value="ECO:0007669"/>
    <property type="project" value="UniProtKB-KW"/>
</dbReference>
<evidence type="ECO:0000256" key="1">
    <source>
        <dbReference type="ARBA" id="ARBA00022475"/>
    </source>
</evidence>
<keyword evidence="2 10" id="KW-0132">Cell division</keyword>
<evidence type="ECO:0000256" key="10">
    <source>
        <dbReference type="HAMAP-Rule" id="MF_00033"/>
    </source>
</evidence>
<evidence type="ECO:0000256" key="9">
    <source>
        <dbReference type="ARBA" id="ARBA00023316"/>
    </source>
</evidence>
<feature type="domain" description="Glycosyltransferase family 28 N-terminal" evidence="11">
    <location>
        <begin position="2"/>
        <end position="140"/>
    </location>
</feature>
<dbReference type="HAMAP" id="MF_00033">
    <property type="entry name" value="MurG"/>
    <property type="match status" value="1"/>
</dbReference>
<keyword evidence="9 10" id="KW-0961">Cell wall biogenesis/degradation</keyword>
<dbReference type="SUPFAM" id="SSF53756">
    <property type="entry name" value="UDP-Glycosyltransferase/glycogen phosphorylase"/>
    <property type="match status" value="1"/>
</dbReference>
<evidence type="ECO:0000313" key="14">
    <source>
        <dbReference type="Proteomes" id="UP000789803"/>
    </source>
</evidence>
<evidence type="ECO:0000256" key="6">
    <source>
        <dbReference type="ARBA" id="ARBA00022984"/>
    </source>
</evidence>
<protein>
    <recommendedName>
        <fullName evidence="10">UDP-N-acetylglucosamine--N-acetylmuramyl-(pentapeptide) pyrophosphoryl-undecaprenol N-acetylglucosamine transferase</fullName>
        <ecNumber evidence="10">2.4.1.227</ecNumber>
    </recommendedName>
    <alternativeName>
        <fullName evidence="10">Undecaprenyl-PP-MurNAc-pentapeptide-UDPGlcNAc GlcNAc transferase</fullName>
    </alternativeName>
</protein>
<reference evidence="13 14" key="1">
    <citation type="submission" date="2020-11" db="EMBL/GenBank/DDBJ databases">
        <authorList>
            <person name="Peeters C."/>
        </authorList>
    </citation>
    <scope>NUCLEOTIDE SEQUENCE [LARGE SCALE GENOMIC DNA]</scope>
    <source>
        <strain evidence="13 14">LMG 7974</strain>
    </source>
</reference>
<evidence type="ECO:0000313" key="13">
    <source>
        <dbReference type="EMBL" id="CAD7287696.1"/>
    </source>
</evidence>
<evidence type="ECO:0000259" key="12">
    <source>
        <dbReference type="Pfam" id="PF04101"/>
    </source>
</evidence>
<feature type="binding site" evidence="10">
    <location>
        <position position="123"/>
    </location>
    <ligand>
        <name>UDP-N-acetyl-alpha-D-glucosamine</name>
        <dbReference type="ChEBI" id="CHEBI:57705"/>
    </ligand>
</feature>
<feature type="binding site" evidence="10">
    <location>
        <position position="176"/>
    </location>
    <ligand>
        <name>UDP-N-acetyl-alpha-D-glucosamine</name>
        <dbReference type="ChEBI" id="CHEBI:57705"/>
    </ligand>
</feature>
<keyword evidence="3 10" id="KW-0328">Glycosyltransferase</keyword>
<organism evidence="13 14">
    <name type="scientific">Campylobacter majalis</name>
    <dbReference type="NCBI Taxonomy" id="2790656"/>
    <lineage>
        <taxon>Bacteria</taxon>
        <taxon>Pseudomonadati</taxon>
        <taxon>Campylobacterota</taxon>
        <taxon>Epsilonproteobacteria</taxon>
        <taxon>Campylobacterales</taxon>
        <taxon>Campylobacteraceae</taxon>
        <taxon>Campylobacter</taxon>
    </lineage>
</organism>
<accession>A0ABN7K7R5</accession>
<dbReference type="EMBL" id="CAJHOF010000004">
    <property type="protein sequence ID" value="CAD7287696.1"/>
    <property type="molecule type" value="Genomic_DNA"/>
</dbReference>
<gene>
    <name evidence="10 13" type="primary">murG</name>
    <name evidence="13" type="ORF">LMG7974_00576</name>
</gene>
<evidence type="ECO:0000256" key="3">
    <source>
        <dbReference type="ARBA" id="ARBA00022676"/>
    </source>
</evidence>
<keyword evidence="7 10" id="KW-0472">Membrane</keyword>
<keyword evidence="5 10" id="KW-0133">Cell shape</keyword>
<feature type="binding site" evidence="10">
    <location>
        <position position="154"/>
    </location>
    <ligand>
        <name>UDP-N-acetyl-alpha-D-glucosamine</name>
        <dbReference type="ChEBI" id="CHEBI:57705"/>
    </ligand>
</feature>
<dbReference type="InterPro" id="IPR007235">
    <property type="entry name" value="Glyco_trans_28_C"/>
</dbReference>
<comment type="function">
    <text evidence="10">Cell wall formation. Catalyzes the transfer of a GlcNAc subunit on undecaprenyl-pyrophosphoryl-MurNAc-pentapeptide (lipid intermediate I) to form undecaprenyl-pyrophosphoryl-MurNAc-(pentapeptide)GlcNAc (lipid intermediate II).</text>
</comment>
<evidence type="ECO:0000256" key="4">
    <source>
        <dbReference type="ARBA" id="ARBA00022679"/>
    </source>
</evidence>
<dbReference type="RefSeq" id="WP_229932396.1">
    <property type="nucleotide sequence ID" value="NZ_CAJHOF010000004.1"/>
</dbReference>
<dbReference type="Proteomes" id="UP000789803">
    <property type="component" value="Unassembled WGS sequence"/>
</dbReference>
<keyword evidence="4 10" id="KW-0808">Transferase</keyword>
<comment type="catalytic activity">
    <reaction evidence="10">
        <text>di-trans,octa-cis-undecaprenyl diphospho-N-acetyl-alpha-D-muramoyl-L-alanyl-D-glutamyl-meso-2,6-diaminopimeloyl-D-alanyl-D-alanine + UDP-N-acetyl-alpha-D-glucosamine = di-trans,octa-cis-undecaprenyl diphospho-[N-acetyl-alpha-D-glucosaminyl-(1-&gt;4)]-N-acetyl-alpha-D-muramoyl-L-alanyl-D-glutamyl-meso-2,6-diaminopimeloyl-D-alanyl-D-alanine + UDP + H(+)</text>
        <dbReference type="Rhea" id="RHEA:31227"/>
        <dbReference type="ChEBI" id="CHEBI:15378"/>
        <dbReference type="ChEBI" id="CHEBI:57705"/>
        <dbReference type="ChEBI" id="CHEBI:58223"/>
        <dbReference type="ChEBI" id="CHEBI:61387"/>
        <dbReference type="ChEBI" id="CHEBI:61388"/>
        <dbReference type="EC" id="2.4.1.227"/>
    </reaction>
</comment>
<dbReference type="Pfam" id="PF03033">
    <property type="entry name" value="Glyco_transf_28"/>
    <property type="match status" value="1"/>
</dbReference>
<dbReference type="EC" id="2.4.1.227" evidence="10"/>
<evidence type="ECO:0000256" key="5">
    <source>
        <dbReference type="ARBA" id="ARBA00022960"/>
    </source>
</evidence>
<keyword evidence="1 10" id="KW-1003">Cell membrane</keyword>
<dbReference type="PANTHER" id="PTHR21015">
    <property type="entry name" value="UDP-N-ACETYLGLUCOSAMINE--N-ACETYLMURAMYL-(PENTAPEPTIDE) PYROPHOSPHORYL-UNDECAPRENOL N-ACETYLGLUCOSAMINE TRANSFERASE 1"/>
    <property type="match status" value="1"/>
</dbReference>
<evidence type="ECO:0000256" key="7">
    <source>
        <dbReference type="ARBA" id="ARBA00023136"/>
    </source>
</evidence>
<comment type="subcellular location">
    <subcellularLocation>
        <location evidence="10">Cell membrane</location>
        <topology evidence="10">Peripheral membrane protein</topology>
        <orientation evidence="10">Cytoplasmic side</orientation>
    </subcellularLocation>
</comment>
<evidence type="ECO:0000256" key="2">
    <source>
        <dbReference type="ARBA" id="ARBA00022618"/>
    </source>
</evidence>
<dbReference type="CDD" id="cd03785">
    <property type="entry name" value="GT28_MurG"/>
    <property type="match status" value="1"/>
</dbReference>
<keyword evidence="6 10" id="KW-0573">Peptidoglycan synthesis</keyword>
<dbReference type="InterPro" id="IPR006009">
    <property type="entry name" value="GlcNAc_MurG"/>
</dbReference>
<comment type="pathway">
    <text evidence="10">Cell wall biogenesis; peptidoglycan biosynthesis.</text>
</comment>
<feature type="binding site" evidence="10">
    <location>
        <begin position="9"/>
        <end position="11"/>
    </location>
    <ligand>
        <name>UDP-N-acetyl-alpha-D-glucosamine</name>
        <dbReference type="ChEBI" id="CHEBI:57705"/>
    </ligand>
</feature>
<comment type="caution">
    <text evidence="10">Lacks conserved residue(s) required for the propagation of feature annotation.</text>
</comment>
<keyword evidence="8 10" id="KW-0131">Cell cycle</keyword>
<dbReference type="InterPro" id="IPR004276">
    <property type="entry name" value="GlycoTrans_28_N"/>
</dbReference>
<evidence type="ECO:0000259" key="11">
    <source>
        <dbReference type="Pfam" id="PF03033"/>
    </source>
</evidence>
<feature type="binding site" evidence="10">
    <location>
        <position position="278"/>
    </location>
    <ligand>
        <name>UDP-N-acetyl-alpha-D-glucosamine</name>
        <dbReference type="ChEBI" id="CHEBI:57705"/>
    </ligand>
</feature>
<evidence type="ECO:0000256" key="8">
    <source>
        <dbReference type="ARBA" id="ARBA00023306"/>
    </source>
</evidence>
<comment type="caution">
    <text evidence="13">The sequence shown here is derived from an EMBL/GenBank/DDBJ whole genome shotgun (WGS) entry which is preliminary data.</text>
</comment>
<feature type="domain" description="Glycosyl transferase family 28 C-terminal" evidence="12">
    <location>
        <begin position="169"/>
        <end position="311"/>
    </location>
</feature>
<dbReference type="Pfam" id="PF04101">
    <property type="entry name" value="Glyco_tran_28_C"/>
    <property type="match status" value="1"/>
</dbReference>
<name>A0ABN7K7R5_9BACT</name>
<dbReference type="Gene3D" id="3.40.50.2000">
    <property type="entry name" value="Glycogen Phosphorylase B"/>
    <property type="match status" value="2"/>
</dbReference>
<proteinExistence type="inferred from homology"/>
<dbReference type="PANTHER" id="PTHR21015:SF22">
    <property type="entry name" value="GLYCOSYLTRANSFERASE"/>
    <property type="match status" value="1"/>
</dbReference>
<comment type="similarity">
    <text evidence="10">Belongs to the glycosyltransferase 28 family. MurG subfamily.</text>
</comment>